<reference evidence="2" key="1">
    <citation type="submission" date="2022-01" db="EMBL/GenBank/DDBJ databases">
        <authorList>
            <person name="Lagorce A."/>
        </authorList>
    </citation>
    <scope>NUCLEOTIDE SEQUENCE</scope>
    <source>
        <strain evidence="2">Th15_F1_A12</strain>
    </source>
</reference>
<evidence type="ECO:0000313" key="2">
    <source>
        <dbReference type="EMBL" id="CAH1600272.1"/>
    </source>
</evidence>
<feature type="region of interest" description="Disordered" evidence="1">
    <location>
        <begin position="1"/>
        <end position="31"/>
    </location>
</feature>
<sequence length="67" mass="7568">MVALSQNNNEQVSSKLIKEKRNVRSSKTHSLGDDRAECNTIVYPICVVDDEFSETQQSLSENFPAYC</sequence>
<feature type="compositionally biased region" description="Polar residues" evidence="1">
    <location>
        <begin position="1"/>
        <end position="14"/>
    </location>
</feature>
<evidence type="ECO:0000256" key="1">
    <source>
        <dbReference type="SAM" id="MobiDB-lite"/>
    </source>
</evidence>
<dbReference type="AlphaFoldDB" id="A0AAU9QS01"/>
<proteinExistence type="predicted"/>
<protein>
    <submittedName>
        <fullName evidence="2">Uncharacterized protein</fullName>
    </submittedName>
</protein>
<gene>
    <name evidence="2" type="ORF">THF1A12_400009</name>
</gene>
<accession>A0AAU9QS01</accession>
<dbReference type="EMBL" id="CAKMUD010000095">
    <property type="protein sequence ID" value="CAH1600272.1"/>
    <property type="molecule type" value="Genomic_DNA"/>
</dbReference>
<name>A0AAU9QS01_9VIBR</name>
<organism evidence="2 3">
    <name type="scientific">Vibrio jasicida</name>
    <dbReference type="NCBI Taxonomy" id="766224"/>
    <lineage>
        <taxon>Bacteria</taxon>
        <taxon>Pseudomonadati</taxon>
        <taxon>Pseudomonadota</taxon>
        <taxon>Gammaproteobacteria</taxon>
        <taxon>Vibrionales</taxon>
        <taxon>Vibrionaceae</taxon>
        <taxon>Vibrio</taxon>
    </lineage>
</organism>
<comment type="caution">
    <text evidence="2">The sequence shown here is derived from an EMBL/GenBank/DDBJ whole genome shotgun (WGS) entry which is preliminary data.</text>
</comment>
<dbReference type="Proteomes" id="UP001295462">
    <property type="component" value="Unassembled WGS sequence"/>
</dbReference>
<evidence type="ECO:0000313" key="3">
    <source>
        <dbReference type="Proteomes" id="UP001295462"/>
    </source>
</evidence>